<accession>B3XPR6</accession>
<dbReference type="eggNOG" id="COG1442">
    <property type="taxonomic scope" value="Bacteria"/>
</dbReference>
<feature type="domain" description="Glycosyltransferase GT-D fold" evidence="1">
    <location>
        <begin position="421"/>
        <end position="645"/>
    </location>
</feature>
<proteinExistence type="predicted"/>
<dbReference type="InterPro" id="IPR002495">
    <property type="entry name" value="Glyco_trans_8"/>
</dbReference>
<dbReference type="NCBIfam" id="TIGR03728">
    <property type="entry name" value="glyco_access_1"/>
    <property type="match status" value="1"/>
</dbReference>
<dbReference type="SUPFAM" id="SSF53448">
    <property type="entry name" value="Nucleotide-diphospho-sugar transferases"/>
    <property type="match status" value="1"/>
</dbReference>
<reference evidence="3" key="1">
    <citation type="submission" date="2008-06" db="EMBL/GenBank/DDBJ databases">
        <title>Permanent draft sequence of Lactobacillus reuteri 100-23.</title>
        <authorList>
            <consortium name="US DOE Joint Genome Institute"/>
            <person name="Copeland A."/>
            <person name="Lucas S."/>
            <person name="Lapidus A."/>
            <person name="Barry K."/>
            <person name="Detter J.C."/>
            <person name="Glavina del Rio T."/>
            <person name="Hammon N."/>
            <person name="Israni S."/>
            <person name="Dalin E."/>
            <person name="Tice H."/>
            <person name="Pitluck S."/>
            <person name="Sun H."/>
            <person name="Schmutz J."/>
            <person name="Larimer F."/>
            <person name="Land M."/>
            <person name="Hauser L."/>
            <person name="Walter J."/>
            <person name="Heng N.C.K."/>
            <person name="Tannock G.W."/>
            <person name="Richardson P."/>
        </authorList>
    </citation>
    <scope>NUCLEOTIDE SEQUENCE [LARGE SCALE GENOMIC DNA]</scope>
    <source>
        <strain evidence="3">DSM 17509 / CIP 109821 / 100-23</strain>
    </source>
</reference>
<gene>
    <name evidence="2" type="ORF">Lreu23DRAFT_5190</name>
</gene>
<dbReference type="CAZy" id="GT8">
    <property type="family name" value="Glycosyltransferase Family 8"/>
</dbReference>
<dbReference type="eggNOG" id="COG0438">
    <property type="taxonomic scope" value="Bacteria"/>
</dbReference>
<evidence type="ECO:0000313" key="3">
    <source>
        <dbReference type="Proteomes" id="UP000003853"/>
    </source>
</evidence>
<evidence type="ECO:0000313" key="2">
    <source>
        <dbReference type="EMBL" id="EDX43662.1"/>
    </source>
</evidence>
<evidence type="ECO:0000259" key="1">
    <source>
        <dbReference type="Pfam" id="PF08759"/>
    </source>
</evidence>
<protein>
    <recommendedName>
        <fullName evidence="1">Glycosyltransferase GT-D fold domain-containing protein</fullName>
    </recommendedName>
</protein>
<dbReference type="GO" id="GO:0016757">
    <property type="term" value="F:glycosyltransferase activity"/>
    <property type="evidence" value="ECO:0007669"/>
    <property type="project" value="InterPro"/>
</dbReference>
<comment type="caution">
    <text evidence="2">The sequence shown here is derived from an EMBL/GenBank/DDBJ whole genome shotgun (WGS) entry which is preliminary data.</text>
</comment>
<sequence length="673" mass="78495">MKTIVLCANYDKLDQIETVLKSIYINNNDVKTYIINSDIAHEWFVNINYFLEKINSEIIDAKIDLNRFNELPELKNANMAKIEYGKFLIPELINEDKVLYLGNNTIIDQNLDSLFAIDIEDKPLYATVDFVHPDKFNMDVMFINNIYWRNNNIGNQFLELGKHYDLVDAQAMINDGFRVNIGKLPAIYNYQIGIGDPNFEPVISYRYYEDAIDDPAIIQYPTSSRLIRENSSKNLSKKWWSYHSSEWSEVITHLIPNRLDKKFDKEAIIFLNYAENHGAEELIKRLPNIHFNIVSRVELYSGLDILTHNGNVTLYPQMLHYQLKSIIEKADLCFDIDYGDKDVHFETVLKMLDIPTFAFSDTQYHETNANYYVTDSMDEMIKQVNKLPANSPKKSFDDIFDISVKPIDETLDEILENNKSIIRIGDGKLDLIYGKDIGYQHFNPQLAKILKDSILSNHNPRILTCLSDIFTNLDRYNEIRGYYAFGVLPEYSEFFRKIEEKKYSYGSAFMSRMYMCFKDKSKSQHYFHKLRKIWQDKDILIVEGEYTRSGVGNDLFANARSIQRIICPAEDAYDEVDEIEEAIRNEAQNKLILLMLGPTAKVIVNDLQDLNNQMLDVGHIDTEYEWFKMGAKYPVPIGKNKHTAEAAYEYLGEENDPQYQKEIIMKINKKEKP</sequence>
<dbReference type="Proteomes" id="UP000003853">
    <property type="component" value="Unassembled WGS sequence"/>
</dbReference>
<name>B3XPR6_LIMR1</name>
<dbReference type="Pfam" id="PF01501">
    <property type="entry name" value="Glyco_transf_8"/>
    <property type="match status" value="1"/>
</dbReference>
<dbReference type="InterPro" id="IPR014869">
    <property type="entry name" value="GT-D"/>
</dbReference>
<organism evidence="2 3">
    <name type="scientific">Limosilactobacillus reuteri subsp. rodentium (strain DSM 17509 / CIP 109821 / 100-23)</name>
    <name type="common">Lactobacillus reuteri</name>
    <dbReference type="NCBI Taxonomy" id="349123"/>
    <lineage>
        <taxon>Bacteria</taxon>
        <taxon>Bacillati</taxon>
        <taxon>Bacillota</taxon>
        <taxon>Bacilli</taxon>
        <taxon>Lactobacillales</taxon>
        <taxon>Lactobacillaceae</taxon>
        <taxon>Limosilactobacillus</taxon>
    </lineage>
</organism>
<dbReference type="Pfam" id="PF08759">
    <property type="entry name" value="GT-D"/>
    <property type="match status" value="1"/>
</dbReference>
<dbReference type="RefSeq" id="WP_003665727.1">
    <property type="nucleotide sequence ID" value="NZ_AAPZ02000001.1"/>
</dbReference>
<dbReference type="InterPro" id="IPR029044">
    <property type="entry name" value="Nucleotide-diphossugar_trans"/>
</dbReference>
<dbReference type="AlphaFoldDB" id="B3XPR6"/>
<dbReference type="EMBL" id="AAPZ02000001">
    <property type="protein sequence ID" value="EDX43662.1"/>
    <property type="molecule type" value="Genomic_DNA"/>
</dbReference>
<dbReference type="PATRIC" id="fig|349123.13.peg.2212"/>
<dbReference type="Gene3D" id="3.90.550.10">
    <property type="entry name" value="Spore Coat Polysaccharide Biosynthesis Protein SpsA, Chain A"/>
    <property type="match status" value="1"/>
</dbReference>